<protein>
    <submittedName>
        <fullName evidence="1">Uncharacterized protein</fullName>
    </submittedName>
</protein>
<comment type="caution">
    <text evidence="1">The sequence shown here is derived from an EMBL/GenBank/DDBJ whole genome shotgun (WGS) entry which is preliminary data.</text>
</comment>
<name>A0ABT6HVN2_9ACTN</name>
<keyword evidence="2" id="KW-1185">Reference proteome</keyword>
<reference evidence="1 2" key="1">
    <citation type="submission" date="2023-04" db="EMBL/GenBank/DDBJ databases">
        <title>Streptomyces chengmaiensis sp. nov. isolated from the stem of mangrove plant in Hainan.</title>
        <authorList>
            <person name="Huang X."/>
            <person name="Zhou S."/>
            <person name="Chu X."/>
            <person name="Xie Y."/>
            <person name="Lin Y."/>
        </authorList>
    </citation>
    <scope>NUCLEOTIDE SEQUENCE [LARGE SCALE GENOMIC DNA]</scope>
    <source>
        <strain evidence="1 2">HNM0663</strain>
    </source>
</reference>
<dbReference type="EMBL" id="JARWBG010000048">
    <property type="protein sequence ID" value="MDH2392771.1"/>
    <property type="molecule type" value="Genomic_DNA"/>
</dbReference>
<accession>A0ABT6HVN2</accession>
<gene>
    <name evidence="1" type="ORF">QCN29_29125</name>
</gene>
<dbReference type="Proteomes" id="UP001223144">
    <property type="component" value="Unassembled WGS sequence"/>
</dbReference>
<organism evidence="1 2">
    <name type="scientific">Streptomyces chengmaiensis</name>
    <dbReference type="NCBI Taxonomy" id="3040919"/>
    <lineage>
        <taxon>Bacteria</taxon>
        <taxon>Bacillati</taxon>
        <taxon>Actinomycetota</taxon>
        <taxon>Actinomycetes</taxon>
        <taxon>Kitasatosporales</taxon>
        <taxon>Streptomycetaceae</taxon>
        <taxon>Streptomyces</taxon>
    </lineage>
</organism>
<proteinExistence type="predicted"/>
<sequence length="43" mass="4363">MHSPTPLARLGRARSALLASAAALLYVGPNASLFDADARPDAG</sequence>
<dbReference type="RefSeq" id="WP_279931915.1">
    <property type="nucleotide sequence ID" value="NZ_JARWBG010000048.1"/>
</dbReference>
<evidence type="ECO:0000313" key="1">
    <source>
        <dbReference type="EMBL" id="MDH2392771.1"/>
    </source>
</evidence>
<evidence type="ECO:0000313" key="2">
    <source>
        <dbReference type="Proteomes" id="UP001223144"/>
    </source>
</evidence>